<dbReference type="InterPro" id="IPR011006">
    <property type="entry name" value="CheY-like_superfamily"/>
</dbReference>
<dbReference type="PANTHER" id="PTHR48111">
    <property type="entry name" value="REGULATOR OF RPOS"/>
    <property type="match status" value="1"/>
</dbReference>
<dbReference type="Pfam" id="PF00486">
    <property type="entry name" value="Trans_reg_C"/>
    <property type="match status" value="1"/>
</dbReference>
<dbReference type="InterPro" id="IPR001789">
    <property type="entry name" value="Sig_transdc_resp-reg_receiver"/>
</dbReference>
<dbReference type="SMART" id="SM00448">
    <property type="entry name" value="REC"/>
    <property type="match status" value="1"/>
</dbReference>
<dbReference type="CDD" id="cd00383">
    <property type="entry name" value="trans_reg_C"/>
    <property type="match status" value="1"/>
</dbReference>
<evidence type="ECO:0000259" key="8">
    <source>
        <dbReference type="PROSITE" id="PS50110"/>
    </source>
</evidence>
<keyword evidence="5" id="KW-0805">Transcription regulation</keyword>
<dbReference type="InterPro" id="IPR039420">
    <property type="entry name" value="WalR-like"/>
</dbReference>
<feature type="domain" description="Response regulatory" evidence="8">
    <location>
        <begin position="2"/>
        <end position="116"/>
    </location>
</feature>
<comment type="subcellular location">
    <subcellularLocation>
        <location evidence="1">Cytoplasm</location>
    </subcellularLocation>
</comment>
<dbReference type="GO" id="GO:0000156">
    <property type="term" value="F:phosphorelay response regulator activity"/>
    <property type="evidence" value="ECO:0007669"/>
    <property type="project" value="TreeGrafter"/>
</dbReference>
<accession>A0A0F9TTA2</accession>
<dbReference type="InterPro" id="IPR016032">
    <property type="entry name" value="Sig_transdc_resp-reg_C-effctor"/>
</dbReference>
<reference evidence="10" key="1">
    <citation type="journal article" date="2015" name="Nature">
        <title>Complex archaea that bridge the gap between prokaryotes and eukaryotes.</title>
        <authorList>
            <person name="Spang A."/>
            <person name="Saw J.H."/>
            <person name="Jorgensen S.L."/>
            <person name="Zaremba-Niedzwiedzka K."/>
            <person name="Martijn J."/>
            <person name="Lind A.E."/>
            <person name="van Eijk R."/>
            <person name="Schleper C."/>
            <person name="Guy L."/>
            <person name="Ettema T.J."/>
        </authorList>
    </citation>
    <scope>NUCLEOTIDE SEQUENCE</scope>
</reference>
<keyword evidence="6" id="KW-0238">DNA-binding</keyword>
<dbReference type="SUPFAM" id="SSF46894">
    <property type="entry name" value="C-terminal effector domain of the bipartite response regulators"/>
    <property type="match status" value="1"/>
</dbReference>
<evidence type="ECO:0000256" key="3">
    <source>
        <dbReference type="ARBA" id="ARBA00022553"/>
    </source>
</evidence>
<name>A0A0F9TTA2_9ZZZZ</name>
<evidence type="ECO:0000256" key="4">
    <source>
        <dbReference type="ARBA" id="ARBA00023012"/>
    </source>
</evidence>
<dbReference type="GO" id="GO:0005829">
    <property type="term" value="C:cytosol"/>
    <property type="evidence" value="ECO:0007669"/>
    <property type="project" value="TreeGrafter"/>
</dbReference>
<sequence>MRILIVEDDEILGNGLTVGLQMNGFTADLATCRGDADAALRSGGFDAVVLDIMLPDGSGHELLATIRGRGDATPVLLLTALDTVADRVEGLDGGADDHLGKPFDLDEVAARLRALVRRASNRPTAHLEWDGVRLDPAKMLATRGGEDVRLSRREFKLLHALMERPGTILSKAQLEEKLYGFQEGVESNAVEVHIHNLRAKFGRSVVETVRGVGYRLREAGR</sequence>
<evidence type="ECO:0000256" key="5">
    <source>
        <dbReference type="ARBA" id="ARBA00023015"/>
    </source>
</evidence>
<dbReference type="PANTHER" id="PTHR48111:SF35">
    <property type="entry name" value="TRANSCRIPTIONAL REGULATORY PROTEIN QSEB"/>
    <property type="match status" value="1"/>
</dbReference>
<evidence type="ECO:0000256" key="7">
    <source>
        <dbReference type="ARBA" id="ARBA00023163"/>
    </source>
</evidence>
<evidence type="ECO:0000256" key="1">
    <source>
        <dbReference type="ARBA" id="ARBA00004496"/>
    </source>
</evidence>
<feature type="domain" description="OmpR/PhoB-type" evidence="9">
    <location>
        <begin position="124"/>
        <end position="218"/>
    </location>
</feature>
<keyword evidence="7" id="KW-0804">Transcription</keyword>
<dbReference type="GO" id="GO:0032993">
    <property type="term" value="C:protein-DNA complex"/>
    <property type="evidence" value="ECO:0007669"/>
    <property type="project" value="TreeGrafter"/>
</dbReference>
<dbReference type="Gene3D" id="6.10.250.690">
    <property type="match status" value="1"/>
</dbReference>
<keyword evidence="2" id="KW-0963">Cytoplasm</keyword>
<dbReference type="GO" id="GO:0006355">
    <property type="term" value="P:regulation of DNA-templated transcription"/>
    <property type="evidence" value="ECO:0007669"/>
    <property type="project" value="InterPro"/>
</dbReference>
<keyword evidence="4" id="KW-0902">Two-component regulatory system</keyword>
<dbReference type="CDD" id="cd17624">
    <property type="entry name" value="REC_OmpR_PmrA-like"/>
    <property type="match status" value="1"/>
</dbReference>
<dbReference type="SMART" id="SM00862">
    <property type="entry name" value="Trans_reg_C"/>
    <property type="match status" value="1"/>
</dbReference>
<dbReference type="Gene3D" id="1.10.10.10">
    <property type="entry name" value="Winged helix-like DNA-binding domain superfamily/Winged helix DNA-binding domain"/>
    <property type="match status" value="1"/>
</dbReference>
<protein>
    <submittedName>
        <fullName evidence="10">Uncharacterized protein</fullName>
    </submittedName>
</protein>
<evidence type="ECO:0000313" key="10">
    <source>
        <dbReference type="EMBL" id="KKN82569.1"/>
    </source>
</evidence>
<dbReference type="EMBL" id="LAZR01000198">
    <property type="protein sequence ID" value="KKN82569.1"/>
    <property type="molecule type" value="Genomic_DNA"/>
</dbReference>
<evidence type="ECO:0000259" key="9">
    <source>
        <dbReference type="PROSITE" id="PS51755"/>
    </source>
</evidence>
<organism evidence="10">
    <name type="scientific">marine sediment metagenome</name>
    <dbReference type="NCBI Taxonomy" id="412755"/>
    <lineage>
        <taxon>unclassified sequences</taxon>
        <taxon>metagenomes</taxon>
        <taxon>ecological metagenomes</taxon>
    </lineage>
</organism>
<gene>
    <name evidence="10" type="ORF">LCGC14_0307540</name>
</gene>
<dbReference type="PROSITE" id="PS51755">
    <property type="entry name" value="OMPR_PHOB"/>
    <property type="match status" value="1"/>
</dbReference>
<dbReference type="InterPro" id="IPR001867">
    <property type="entry name" value="OmpR/PhoB-type_DNA-bd"/>
</dbReference>
<dbReference type="GO" id="GO:0000976">
    <property type="term" value="F:transcription cis-regulatory region binding"/>
    <property type="evidence" value="ECO:0007669"/>
    <property type="project" value="TreeGrafter"/>
</dbReference>
<dbReference type="Gene3D" id="3.40.50.2300">
    <property type="match status" value="1"/>
</dbReference>
<dbReference type="InterPro" id="IPR036388">
    <property type="entry name" value="WH-like_DNA-bd_sf"/>
</dbReference>
<dbReference type="PROSITE" id="PS50110">
    <property type="entry name" value="RESPONSE_REGULATORY"/>
    <property type="match status" value="1"/>
</dbReference>
<keyword evidence="3" id="KW-0597">Phosphoprotein</keyword>
<dbReference type="AlphaFoldDB" id="A0A0F9TTA2"/>
<comment type="caution">
    <text evidence="10">The sequence shown here is derived from an EMBL/GenBank/DDBJ whole genome shotgun (WGS) entry which is preliminary data.</text>
</comment>
<evidence type="ECO:0000256" key="6">
    <source>
        <dbReference type="ARBA" id="ARBA00023125"/>
    </source>
</evidence>
<evidence type="ECO:0000256" key="2">
    <source>
        <dbReference type="ARBA" id="ARBA00022490"/>
    </source>
</evidence>
<dbReference type="SUPFAM" id="SSF52172">
    <property type="entry name" value="CheY-like"/>
    <property type="match status" value="1"/>
</dbReference>
<dbReference type="Pfam" id="PF00072">
    <property type="entry name" value="Response_reg"/>
    <property type="match status" value="1"/>
</dbReference>
<proteinExistence type="predicted"/>